<protein>
    <submittedName>
        <fullName evidence="2">Uncharacterized protein</fullName>
    </submittedName>
</protein>
<evidence type="ECO:0000256" key="1">
    <source>
        <dbReference type="SAM" id="Phobius"/>
    </source>
</evidence>
<sequence length="220" mass="23812">MGPRRYVTVGEGILYIGIYVGEAVSGQISTAFRTTGTSWRWALKGVGIFEIGVGVVLRLILWHETPRGKALVQEDLPTCRILYRYLQHISLMRSFWLFTTSAGVRTLAGSVFGYWLYPSSLNIMSNYGNVVGIVGSVAALAGGAITSLFWPRTKLTPLYLVSVGGIFSSVFVLLMVFSRDVAGGAESTGINILYGHGSSVYYCGALVRHGQWASGVNDAI</sequence>
<evidence type="ECO:0000313" key="2">
    <source>
        <dbReference type="EMBL" id="KAA8643733.1"/>
    </source>
</evidence>
<feature type="transmembrane region" description="Helical" evidence="1">
    <location>
        <begin position="129"/>
        <end position="150"/>
    </location>
</feature>
<dbReference type="OrthoDB" id="3639251at2759"/>
<feature type="transmembrane region" description="Helical" evidence="1">
    <location>
        <begin position="157"/>
        <end position="177"/>
    </location>
</feature>
<accession>A0A5M9MFI5</accession>
<dbReference type="SUPFAM" id="SSF103473">
    <property type="entry name" value="MFS general substrate transporter"/>
    <property type="match status" value="1"/>
</dbReference>
<dbReference type="RefSeq" id="XP_033423094.1">
    <property type="nucleotide sequence ID" value="XM_033575076.1"/>
</dbReference>
<feature type="transmembrane region" description="Helical" evidence="1">
    <location>
        <begin position="95"/>
        <end position="117"/>
    </location>
</feature>
<reference evidence="2 3" key="1">
    <citation type="submission" date="2019-08" db="EMBL/GenBank/DDBJ databases">
        <title>The genome sequence of a newly discovered highly antifungal drug resistant Aspergillus species, Aspergillus tanneri NIH 1004.</title>
        <authorList>
            <person name="Mounaud S."/>
            <person name="Singh I."/>
            <person name="Joardar V."/>
            <person name="Pakala S."/>
            <person name="Pakala S."/>
            <person name="Venepally P."/>
            <person name="Chung J.K."/>
            <person name="Losada L."/>
            <person name="Nierman W.C."/>
        </authorList>
    </citation>
    <scope>NUCLEOTIDE SEQUENCE [LARGE SCALE GENOMIC DNA]</scope>
    <source>
        <strain evidence="2 3">NIH1004</strain>
    </source>
</reference>
<keyword evidence="1" id="KW-0472">Membrane</keyword>
<gene>
    <name evidence="2" type="ORF">ATNIH1004_010507</name>
</gene>
<dbReference type="GeneID" id="54333208"/>
<dbReference type="AlphaFoldDB" id="A0A5M9MFI5"/>
<comment type="caution">
    <text evidence="2">The sequence shown here is derived from an EMBL/GenBank/DDBJ whole genome shotgun (WGS) entry which is preliminary data.</text>
</comment>
<dbReference type="EMBL" id="QUQM01000005">
    <property type="protein sequence ID" value="KAA8643733.1"/>
    <property type="molecule type" value="Genomic_DNA"/>
</dbReference>
<keyword evidence="1" id="KW-1133">Transmembrane helix</keyword>
<proteinExistence type="predicted"/>
<keyword evidence="1" id="KW-0812">Transmembrane</keyword>
<feature type="transmembrane region" description="Helical" evidence="1">
    <location>
        <begin position="12"/>
        <end position="29"/>
    </location>
</feature>
<dbReference type="InterPro" id="IPR036259">
    <property type="entry name" value="MFS_trans_sf"/>
</dbReference>
<organism evidence="2 3">
    <name type="scientific">Aspergillus tanneri</name>
    <dbReference type="NCBI Taxonomy" id="1220188"/>
    <lineage>
        <taxon>Eukaryota</taxon>
        <taxon>Fungi</taxon>
        <taxon>Dikarya</taxon>
        <taxon>Ascomycota</taxon>
        <taxon>Pezizomycotina</taxon>
        <taxon>Eurotiomycetes</taxon>
        <taxon>Eurotiomycetidae</taxon>
        <taxon>Eurotiales</taxon>
        <taxon>Aspergillaceae</taxon>
        <taxon>Aspergillus</taxon>
        <taxon>Aspergillus subgen. Circumdati</taxon>
    </lineage>
</organism>
<dbReference type="Proteomes" id="UP000324241">
    <property type="component" value="Unassembled WGS sequence"/>
</dbReference>
<name>A0A5M9MFI5_9EURO</name>
<evidence type="ECO:0000313" key="3">
    <source>
        <dbReference type="Proteomes" id="UP000324241"/>
    </source>
</evidence>
<feature type="transmembrane region" description="Helical" evidence="1">
    <location>
        <begin position="41"/>
        <end position="61"/>
    </location>
</feature>